<dbReference type="RefSeq" id="WP_005853170.1">
    <property type="nucleotide sequence ID" value="NZ_DAWEQP010000025.1"/>
</dbReference>
<reference evidence="1 2" key="1">
    <citation type="journal article" date="2019" name="Nat. Med.">
        <title>A library of human gut bacterial isolates paired with longitudinal multiomics data enables mechanistic microbiome research.</title>
        <authorList>
            <person name="Poyet M."/>
            <person name="Groussin M."/>
            <person name="Gibbons S.M."/>
            <person name="Avila-Pacheco J."/>
            <person name="Jiang X."/>
            <person name="Kearney S.M."/>
            <person name="Perrotta A.R."/>
            <person name="Berdy B."/>
            <person name="Zhao S."/>
            <person name="Lieberman T.D."/>
            <person name="Swanson P.K."/>
            <person name="Smith M."/>
            <person name="Roesemann S."/>
            <person name="Alexander J.E."/>
            <person name="Rich S.A."/>
            <person name="Livny J."/>
            <person name="Vlamakis H."/>
            <person name="Clish C."/>
            <person name="Bullock K."/>
            <person name="Deik A."/>
            <person name="Scott J."/>
            <person name="Pierce K.A."/>
            <person name="Xavier R.J."/>
            <person name="Alm E.J."/>
        </authorList>
    </citation>
    <scope>NUCLEOTIDE SEQUENCE [LARGE SCALE GENOMIC DNA]</scope>
    <source>
        <strain evidence="1 2">BIOML-A9</strain>
    </source>
</reference>
<proteinExistence type="predicted"/>
<dbReference type="EMBL" id="WCXA01000012">
    <property type="protein sequence ID" value="KAB3863366.1"/>
    <property type="molecule type" value="Genomic_DNA"/>
</dbReference>
<accession>A0A7J5G7K3</accession>
<organism evidence="1 2">
    <name type="scientific">Phocaeicola vulgatus</name>
    <name type="common">Bacteroides vulgatus</name>
    <dbReference type="NCBI Taxonomy" id="821"/>
    <lineage>
        <taxon>Bacteria</taxon>
        <taxon>Pseudomonadati</taxon>
        <taxon>Bacteroidota</taxon>
        <taxon>Bacteroidia</taxon>
        <taxon>Bacteroidales</taxon>
        <taxon>Bacteroidaceae</taxon>
        <taxon>Phocaeicola</taxon>
    </lineage>
</organism>
<sequence>MVTPKEIIELIESLPNSEYHIYTDERGVTVTSEWLVGNFAGMGFVAATKEDAAQRLIDYLDRHIKHDSIVGDIVCKSGYPDLKRVKEYCNNTFID</sequence>
<protein>
    <submittedName>
        <fullName evidence="1">Uncharacterized protein</fullName>
    </submittedName>
</protein>
<gene>
    <name evidence="1" type="ORF">GAS37_07370</name>
</gene>
<dbReference type="AlphaFoldDB" id="A0A7J5G7K3"/>
<evidence type="ECO:0000313" key="2">
    <source>
        <dbReference type="Proteomes" id="UP000470332"/>
    </source>
</evidence>
<evidence type="ECO:0000313" key="1">
    <source>
        <dbReference type="EMBL" id="KAB3863366.1"/>
    </source>
</evidence>
<dbReference type="Proteomes" id="UP000470332">
    <property type="component" value="Unassembled WGS sequence"/>
</dbReference>
<comment type="caution">
    <text evidence="1">The sequence shown here is derived from an EMBL/GenBank/DDBJ whole genome shotgun (WGS) entry which is preliminary data.</text>
</comment>
<name>A0A7J5G7K3_PHOVU</name>